<organism evidence="2 3">
    <name type="scientific">Marasmius crinis-equi</name>
    <dbReference type="NCBI Taxonomy" id="585013"/>
    <lineage>
        <taxon>Eukaryota</taxon>
        <taxon>Fungi</taxon>
        <taxon>Dikarya</taxon>
        <taxon>Basidiomycota</taxon>
        <taxon>Agaricomycotina</taxon>
        <taxon>Agaricomycetes</taxon>
        <taxon>Agaricomycetidae</taxon>
        <taxon>Agaricales</taxon>
        <taxon>Marasmiineae</taxon>
        <taxon>Marasmiaceae</taxon>
        <taxon>Marasmius</taxon>
    </lineage>
</organism>
<dbReference type="Proteomes" id="UP001465976">
    <property type="component" value="Unassembled WGS sequence"/>
</dbReference>
<comment type="caution">
    <text evidence="2">The sequence shown here is derived from an EMBL/GenBank/DDBJ whole genome shotgun (WGS) entry which is preliminary data.</text>
</comment>
<evidence type="ECO:0000313" key="2">
    <source>
        <dbReference type="EMBL" id="KAL0573281.1"/>
    </source>
</evidence>
<reference evidence="2 3" key="1">
    <citation type="submission" date="2024-02" db="EMBL/GenBank/DDBJ databases">
        <title>A draft genome for the cacao thread blight pathogen Marasmius crinis-equi.</title>
        <authorList>
            <person name="Cohen S.P."/>
            <person name="Baruah I.K."/>
            <person name="Amoako-Attah I."/>
            <person name="Bukari Y."/>
            <person name="Meinhardt L.W."/>
            <person name="Bailey B.A."/>
        </authorList>
    </citation>
    <scope>NUCLEOTIDE SEQUENCE [LARGE SCALE GENOMIC DNA]</scope>
    <source>
        <strain evidence="2 3">GH-76</strain>
    </source>
</reference>
<evidence type="ECO:0000313" key="3">
    <source>
        <dbReference type="Proteomes" id="UP001465976"/>
    </source>
</evidence>
<keyword evidence="1" id="KW-0472">Membrane</keyword>
<keyword evidence="1" id="KW-0812">Transmembrane</keyword>
<gene>
    <name evidence="2" type="ORF">V5O48_008674</name>
</gene>
<name>A0ABR3FD93_9AGAR</name>
<evidence type="ECO:0000256" key="1">
    <source>
        <dbReference type="SAM" id="Phobius"/>
    </source>
</evidence>
<keyword evidence="3" id="KW-1185">Reference proteome</keyword>
<dbReference type="EMBL" id="JBAHYK010000521">
    <property type="protein sequence ID" value="KAL0573281.1"/>
    <property type="molecule type" value="Genomic_DNA"/>
</dbReference>
<feature type="transmembrane region" description="Helical" evidence="1">
    <location>
        <begin position="26"/>
        <end position="48"/>
    </location>
</feature>
<accession>A0ABR3FD93</accession>
<protein>
    <submittedName>
        <fullName evidence="2">Uncharacterized protein</fullName>
    </submittedName>
</protein>
<feature type="transmembrane region" description="Helical" evidence="1">
    <location>
        <begin position="68"/>
        <end position="93"/>
    </location>
</feature>
<sequence length="195" mass="21246">MAIGDSNTGIPYKWQMYLEGNTVNTAYGIANAVFNAILSLLTASRIWWITRQACRIMGSATSKKYNNIVAVILESGIIYPAVIIASTLVTFLVDPLHTGLVTIDFPLFITQAAVSYAIHPEITSTHFLEQGIAPTLIIVRAALGKNVESVQQMVTTIQFRQGQSESDEASSQIQTIDLRGQDDFHSKADDAGARV</sequence>
<proteinExistence type="predicted"/>
<keyword evidence="1" id="KW-1133">Transmembrane helix</keyword>